<name>A0A6B9LG74_9CAUD</name>
<keyword evidence="4 7" id="KW-0949">S-adenosyl-L-methionine</keyword>
<dbReference type="Gene3D" id="3.90.120.10">
    <property type="entry name" value="DNA Methylase, subunit A, domain 2"/>
    <property type="match status" value="1"/>
</dbReference>
<sequence>MRENISNTDQTKQSCKTGVMHRFSYDWTLKDANFTKDKGKVFSCFACGGGSTMGYKLAGFDVIGHNDIDKKMIEVYKANHNPKYSFLESITTFAKRKDLPKELYELDILDGSPPCSSFSMAGNREKDWGKEKVFREGQAEQVLDTLFFDFIDLAKELQPKVVVAENVKGLLLGEAKKYVRKIYEEFDKAGYYCQHFLLDASKMGVPQRRERVFFICFRKDLAQKFLYNADMFTELPKINLKFNEQQIPFKIFKEENNNDYPISDFYKTLWDKRKKGDASFADINGRERGKENTGFGTNFLYYDNVCGTLTTKKDCYCLFDEPRYTSDTEAKKIGSYPQDYNFLDLKPSYLIGMSVPPIMTAQIATEIYEQWLFKL</sequence>
<reference evidence="10 11" key="1">
    <citation type="journal article" date="2020" name="Viruses">
        <title>Diversity and Host Interactions Among Virulent and Temperate Baltic Sea Flavobacterium Phages.</title>
        <authorList>
            <person name="Nilsson E."/>
            <person name="Bayfield O.W."/>
            <person name="Lundin D."/>
            <person name="Antson A.A."/>
            <person name="Holmfeldt K."/>
        </authorList>
    </citation>
    <scope>NUCLEOTIDE SEQUENCE [LARGE SCALE GENOMIC DNA]</scope>
</reference>
<dbReference type="GO" id="GO:0052170">
    <property type="term" value="P:symbiont-mediated suppression of host innate immune response"/>
    <property type="evidence" value="ECO:0007669"/>
    <property type="project" value="UniProtKB-KW"/>
</dbReference>
<dbReference type="InterPro" id="IPR029063">
    <property type="entry name" value="SAM-dependent_MTases_sf"/>
</dbReference>
<comment type="catalytic activity">
    <reaction evidence="9">
        <text>a 2'-deoxycytidine in DNA + S-adenosyl-L-methionine = a 5-methyl-2'-deoxycytidine in DNA + S-adenosyl-L-homocysteine + H(+)</text>
        <dbReference type="Rhea" id="RHEA:13681"/>
        <dbReference type="Rhea" id="RHEA-COMP:11369"/>
        <dbReference type="Rhea" id="RHEA-COMP:11370"/>
        <dbReference type="ChEBI" id="CHEBI:15378"/>
        <dbReference type="ChEBI" id="CHEBI:57856"/>
        <dbReference type="ChEBI" id="CHEBI:59789"/>
        <dbReference type="ChEBI" id="CHEBI:85452"/>
        <dbReference type="ChEBI" id="CHEBI:85454"/>
        <dbReference type="EC" id="2.1.1.37"/>
    </reaction>
</comment>
<dbReference type="PROSITE" id="PS00094">
    <property type="entry name" value="C5_MTASE_1"/>
    <property type="match status" value="1"/>
</dbReference>
<dbReference type="NCBIfam" id="TIGR00675">
    <property type="entry name" value="dcm"/>
    <property type="match status" value="1"/>
</dbReference>
<dbReference type="SUPFAM" id="SSF53335">
    <property type="entry name" value="S-adenosyl-L-methionine-dependent methyltransferases"/>
    <property type="match status" value="1"/>
</dbReference>
<comment type="similarity">
    <text evidence="7 8">Belongs to the class I-like SAM-binding methyltransferase superfamily. C5-methyltransferase family.</text>
</comment>
<dbReference type="Pfam" id="PF00145">
    <property type="entry name" value="DNA_methylase"/>
    <property type="match status" value="1"/>
</dbReference>
<evidence type="ECO:0000313" key="10">
    <source>
        <dbReference type="EMBL" id="QHB40997.1"/>
    </source>
</evidence>
<evidence type="ECO:0000256" key="3">
    <source>
        <dbReference type="ARBA" id="ARBA00022679"/>
    </source>
</evidence>
<gene>
    <name evidence="10" type="ORF">tooticki61_gp004</name>
</gene>
<evidence type="ECO:0000256" key="7">
    <source>
        <dbReference type="PROSITE-ProRule" id="PRU01016"/>
    </source>
</evidence>
<proteinExistence type="inferred from homology"/>
<dbReference type="PRINTS" id="PR00105">
    <property type="entry name" value="C5METTRFRASE"/>
</dbReference>
<dbReference type="PANTHER" id="PTHR46098:SF1">
    <property type="entry name" value="TRNA (CYTOSINE(38)-C(5))-METHYLTRANSFERASE"/>
    <property type="match status" value="1"/>
</dbReference>
<dbReference type="InterPro" id="IPR050750">
    <property type="entry name" value="C5-MTase"/>
</dbReference>
<keyword evidence="11" id="KW-1185">Reference proteome</keyword>
<dbReference type="InterPro" id="IPR001525">
    <property type="entry name" value="C5_MeTfrase"/>
</dbReference>
<accession>A0A6B9LG74</accession>
<protein>
    <recommendedName>
        <fullName evidence="9">Cytosine-specific methyltransferase</fullName>
        <ecNumber evidence="9">2.1.1.37</ecNumber>
    </recommendedName>
</protein>
<dbReference type="GO" id="GO:0003886">
    <property type="term" value="F:DNA (cytosine-5-)-methyltransferase activity"/>
    <property type="evidence" value="ECO:0007669"/>
    <property type="project" value="UniProtKB-EC"/>
</dbReference>
<evidence type="ECO:0000256" key="9">
    <source>
        <dbReference type="RuleBase" id="RU000417"/>
    </source>
</evidence>
<keyword evidence="3 7" id="KW-0808">Transferase</keyword>
<evidence type="ECO:0000256" key="8">
    <source>
        <dbReference type="RuleBase" id="RU000416"/>
    </source>
</evidence>
<organism evidence="10 11">
    <name type="scientific">Flavobacterium phage vB_FspS_tooticki6-1</name>
    <dbReference type="NCBI Taxonomy" id="2686279"/>
    <lineage>
        <taxon>Viruses</taxon>
        <taxon>Duplodnaviria</taxon>
        <taxon>Heunggongvirae</taxon>
        <taxon>Uroviricota</taxon>
        <taxon>Caudoviricetes</taxon>
        <taxon>Muminvirus</taxon>
        <taxon>Muminvirus tooticki</taxon>
    </lineage>
</organism>
<keyword evidence="6" id="KW-1258">Restriction-modification system evasion by virus</keyword>
<keyword evidence="5" id="KW-0899">Viral immunoevasion</keyword>
<keyword evidence="1 7" id="KW-0489">Methyltransferase</keyword>
<evidence type="ECO:0000313" key="11">
    <source>
        <dbReference type="Proteomes" id="UP000465079"/>
    </source>
</evidence>
<evidence type="ECO:0000256" key="5">
    <source>
        <dbReference type="ARBA" id="ARBA00023280"/>
    </source>
</evidence>
<feature type="active site" evidence="7">
    <location>
        <position position="115"/>
    </location>
</feature>
<dbReference type="Gene3D" id="3.40.50.150">
    <property type="entry name" value="Vaccinia Virus protein VP39"/>
    <property type="match status" value="1"/>
</dbReference>
<evidence type="ECO:0000256" key="2">
    <source>
        <dbReference type="ARBA" id="ARBA00022632"/>
    </source>
</evidence>
<evidence type="ECO:0000256" key="4">
    <source>
        <dbReference type="ARBA" id="ARBA00022691"/>
    </source>
</evidence>
<dbReference type="InterPro" id="IPR018117">
    <property type="entry name" value="C5_DNA_meth_AS"/>
</dbReference>
<keyword evidence="2" id="KW-1090">Inhibition of host innate immune response by virus</keyword>
<dbReference type="EC" id="2.1.1.37" evidence="9"/>
<dbReference type="GO" id="GO:0099018">
    <property type="term" value="P:symbiont-mediated evasion of host restriction-modification system"/>
    <property type="evidence" value="ECO:0007669"/>
    <property type="project" value="UniProtKB-KW"/>
</dbReference>
<dbReference type="EMBL" id="MN812240">
    <property type="protein sequence ID" value="QHB40997.1"/>
    <property type="molecule type" value="Genomic_DNA"/>
</dbReference>
<dbReference type="GO" id="GO:0032259">
    <property type="term" value="P:methylation"/>
    <property type="evidence" value="ECO:0007669"/>
    <property type="project" value="UniProtKB-KW"/>
</dbReference>
<keyword evidence="2" id="KW-0945">Host-virus interaction</keyword>
<dbReference type="Proteomes" id="UP000465079">
    <property type="component" value="Segment"/>
</dbReference>
<dbReference type="PANTHER" id="PTHR46098">
    <property type="entry name" value="TRNA (CYTOSINE(38)-C(5))-METHYLTRANSFERASE"/>
    <property type="match status" value="1"/>
</dbReference>
<evidence type="ECO:0000256" key="6">
    <source>
        <dbReference type="ARBA" id="ARBA00033479"/>
    </source>
</evidence>
<dbReference type="PROSITE" id="PS51679">
    <property type="entry name" value="SAM_MT_C5"/>
    <property type="match status" value="1"/>
</dbReference>
<evidence type="ECO:0000256" key="1">
    <source>
        <dbReference type="ARBA" id="ARBA00022603"/>
    </source>
</evidence>